<gene>
    <name evidence="1" type="ORF">CO057_00255</name>
</gene>
<accession>A0A2M8EQA7</accession>
<name>A0A2M8EQA7_9BACT</name>
<dbReference type="AlphaFoldDB" id="A0A2M8EQA7"/>
<evidence type="ECO:0008006" key="3">
    <source>
        <dbReference type="Google" id="ProtNLM"/>
    </source>
</evidence>
<sequence>MLYEVVDSLIELGLVYKSVRGKKVRFVAREPEALQALLTQKLKKFEKLLPDLKTLVAQGSTKPSVTLHEGLAGIKQVYLGATHSKEQKLYAFVGVESLLSKTTVLETFWDEEFKNERKKRNVFGQLLVPDNVAGKKFRAKDNRNFRESRLVNADLYNFPAEVLLYDDTVAFISCTQHEEYAVEIKNSAIATTLKMVWRFMWEASKV</sequence>
<organism evidence="1 2">
    <name type="scientific">Candidatus Uhrbacteria bacterium CG_4_9_14_0_2_um_filter_41_50</name>
    <dbReference type="NCBI Taxonomy" id="1975031"/>
    <lineage>
        <taxon>Bacteria</taxon>
        <taxon>Candidatus Uhriibacteriota</taxon>
    </lineage>
</organism>
<evidence type="ECO:0000313" key="2">
    <source>
        <dbReference type="Proteomes" id="UP000230251"/>
    </source>
</evidence>
<dbReference type="InterPro" id="IPR036388">
    <property type="entry name" value="WH-like_DNA-bd_sf"/>
</dbReference>
<comment type="caution">
    <text evidence="1">The sequence shown here is derived from an EMBL/GenBank/DDBJ whole genome shotgun (WGS) entry which is preliminary data.</text>
</comment>
<dbReference type="Proteomes" id="UP000230251">
    <property type="component" value="Unassembled WGS sequence"/>
</dbReference>
<dbReference type="EMBL" id="PFSI01000008">
    <property type="protein sequence ID" value="PJC24929.1"/>
    <property type="molecule type" value="Genomic_DNA"/>
</dbReference>
<proteinExistence type="predicted"/>
<evidence type="ECO:0000313" key="1">
    <source>
        <dbReference type="EMBL" id="PJC24929.1"/>
    </source>
</evidence>
<feature type="non-terminal residue" evidence="1">
    <location>
        <position position="206"/>
    </location>
</feature>
<dbReference type="Gene3D" id="1.10.10.10">
    <property type="entry name" value="Winged helix-like DNA-binding domain superfamily/Winged helix DNA-binding domain"/>
    <property type="match status" value="1"/>
</dbReference>
<protein>
    <recommendedName>
        <fullName evidence="3">Transcription regulator TrmB N-terminal domain-containing protein</fullName>
    </recommendedName>
</protein>
<reference evidence="2" key="1">
    <citation type="submission" date="2017-09" db="EMBL/GenBank/DDBJ databases">
        <title>Depth-based differentiation of microbial function through sediment-hosted aquifers and enrichment of novel symbionts in the deep terrestrial subsurface.</title>
        <authorList>
            <person name="Probst A.J."/>
            <person name="Ladd B."/>
            <person name="Jarett J.K."/>
            <person name="Geller-Mcgrath D.E."/>
            <person name="Sieber C.M.K."/>
            <person name="Emerson J.B."/>
            <person name="Anantharaman K."/>
            <person name="Thomas B.C."/>
            <person name="Malmstrom R."/>
            <person name="Stieglmeier M."/>
            <person name="Klingl A."/>
            <person name="Woyke T."/>
            <person name="Ryan C.M."/>
            <person name="Banfield J.F."/>
        </authorList>
    </citation>
    <scope>NUCLEOTIDE SEQUENCE [LARGE SCALE GENOMIC DNA]</scope>
</reference>